<name>A0ACC1RR48_9APHY</name>
<proteinExistence type="predicted"/>
<evidence type="ECO:0000313" key="1">
    <source>
        <dbReference type="EMBL" id="KAJ3523916.1"/>
    </source>
</evidence>
<keyword evidence="2" id="KW-1185">Reference proteome</keyword>
<reference evidence="1" key="1">
    <citation type="submission" date="2022-07" db="EMBL/GenBank/DDBJ databases">
        <title>Genome Sequence of Phlebia brevispora.</title>
        <authorList>
            <person name="Buettner E."/>
        </authorList>
    </citation>
    <scope>NUCLEOTIDE SEQUENCE</scope>
    <source>
        <strain evidence="1">MPL23</strain>
    </source>
</reference>
<dbReference type="EMBL" id="JANHOG010002389">
    <property type="protein sequence ID" value="KAJ3523916.1"/>
    <property type="molecule type" value="Genomic_DNA"/>
</dbReference>
<comment type="caution">
    <text evidence="1">The sequence shown here is derived from an EMBL/GenBank/DDBJ whole genome shotgun (WGS) entry which is preliminary data.</text>
</comment>
<organism evidence="1 2">
    <name type="scientific">Phlebia brevispora</name>
    <dbReference type="NCBI Taxonomy" id="194682"/>
    <lineage>
        <taxon>Eukaryota</taxon>
        <taxon>Fungi</taxon>
        <taxon>Dikarya</taxon>
        <taxon>Basidiomycota</taxon>
        <taxon>Agaricomycotina</taxon>
        <taxon>Agaricomycetes</taxon>
        <taxon>Polyporales</taxon>
        <taxon>Meruliaceae</taxon>
        <taxon>Phlebia</taxon>
    </lineage>
</organism>
<protein>
    <submittedName>
        <fullName evidence="1">Uncharacterized protein</fullName>
    </submittedName>
</protein>
<evidence type="ECO:0000313" key="2">
    <source>
        <dbReference type="Proteomes" id="UP001148662"/>
    </source>
</evidence>
<gene>
    <name evidence="1" type="ORF">NM688_g8646</name>
</gene>
<sequence>MYARTDEDVHSDPPQPSRSGRDDPRIRAFIKSETEPHEPRRELLMQFFEKTTMYKYMDIGGTETWVIKSAEDNAVQSDACETVRNLTGGRMLEVPTGHFFTFEDPLATADAVKIALDGAAERGCSSRIMRPL</sequence>
<dbReference type="Proteomes" id="UP001148662">
    <property type="component" value="Unassembled WGS sequence"/>
</dbReference>
<accession>A0ACC1RR48</accession>